<keyword evidence="1" id="KW-0732">Signal</keyword>
<proteinExistence type="predicted"/>
<dbReference type="AlphaFoldDB" id="A0A840KFY4"/>
<dbReference type="InterPro" id="IPR006530">
    <property type="entry name" value="YD"/>
</dbReference>
<dbReference type="EMBL" id="JACHLE010000002">
    <property type="protein sequence ID" value="MBB4806443.1"/>
    <property type="molecule type" value="Genomic_DNA"/>
</dbReference>
<reference evidence="2 3" key="1">
    <citation type="submission" date="2020-08" db="EMBL/GenBank/DDBJ databases">
        <title>Functional genomics of gut bacteria from endangered species of beetles.</title>
        <authorList>
            <person name="Carlos-Shanley C."/>
        </authorList>
    </citation>
    <scope>NUCLEOTIDE SEQUENCE [LARGE SCALE GENOMIC DNA]</scope>
    <source>
        <strain evidence="2 3">S00151</strain>
    </source>
</reference>
<dbReference type="RefSeq" id="WP_184187748.1">
    <property type="nucleotide sequence ID" value="NZ_JACHLE010000002.1"/>
</dbReference>
<gene>
    <name evidence="2" type="ORF">HNP38_001739</name>
</gene>
<organism evidence="2 3">
    <name type="scientific">Chryseobacterium defluvii</name>
    <dbReference type="NCBI Taxonomy" id="160396"/>
    <lineage>
        <taxon>Bacteria</taxon>
        <taxon>Pseudomonadati</taxon>
        <taxon>Bacteroidota</taxon>
        <taxon>Flavobacteriia</taxon>
        <taxon>Flavobacteriales</taxon>
        <taxon>Weeksellaceae</taxon>
        <taxon>Chryseobacterium group</taxon>
        <taxon>Chryseobacterium</taxon>
    </lineage>
</organism>
<dbReference type="Pfam" id="PF05593">
    <property type="entry name" value="RHS_repeat"/>
    <property type="match status" value="1"/>
</dbReference>
<evidence type="ECO:0000256" key="1">
    <source>
        <dbReference type="SAM" id="SignalP"/>
    </source>
</evidence>
<dbReference type="PROSITE" id="PS51257">
    <property type="entry name" value="PROKAR_LIPOPROTEIN"/>
    <property type="match status" value="1"/>
</dbReference>
<keyword evidence="3" id="KW-1185">Reference proteome</keyword>
<accession>A0A840KFY4</accession>
<comment type="caution">
    <text evidence="2">The sequence shown here is derived from an EMBL/GenBank/DDBJ whole genome shotgun (WGS) entry which is preliminary data.</text>
</comment>
<protein>
    <submittedName>
        <fullName evidence="2">YD repeat-containing protein</fullName>
    </submittedName>
</protein>
<dbReference type="InterPro" id="IPR031325">
    <property type="entry name" value="RHS_repeat"/>
</dbReference>
<dbReference type="Gene3D" id="2.180.10.10">
    <property type="entry name" value="RHS repeat-associated core"/>
    <property type="match status" value="1"/>
</dbReference>
<sequence>MMNLFKCFLALIFIALLSGCSNSGDVEMISENINNNSNPVNQAKYIKYYSVEGSTYGHWAYDSQNRLIEMTASGNKTSYTYDSQGRLIKAETYAETDPANKFIVYTLVYNQNMITIEQKINYSGVFLSEINDYIINSEGKPAKQLRHVNGGIEEMDFTYQNGNLIRKENSYLKYEYTYDNKKNVYYHYPIGFRLIMNDDFVSDNNITHMKSYAYGQFLEDIPFELTYDNDGYLLRIKNKYYTQNFSY</sequence>
<dbReference type="NCBIfam" id="TIGR01643">
    <property type="entry name" value="YD_repeat_2x"/>
    <property type="match status" value="1"/>
</dbReference>
<name>A0A840KFY4_9FLAO</name>
<dbReference type="Proteomes" id="UP000592180">
    <property type="component" value="Unassembled WGS sequence"/>
</dbReference>
<feature type="signal peptide" evidence="1">
    <location>
        <begin position="1"/>
        <end position="23"/>
    </location>
</feature>
<evidence type="ECO:0000313" key="2">
    <source>
        <dbReference type="EMBL" id="MBB4806443.1"/>
    </source>
</evidence>
<feature type="chain" id="PRO_5032271364" evidence="1">
    <location>
        <begin position="24"/>
        <end position="247"/>
    </location>
</feature>
<evidence type="ECO:0000313" key="3">
    <source>
        <dbReference type="Proteomes" id="UP000592180"/>
    </source>
</evidence>